<dbReference type="PANTHER" id="PTHR43283">
    <property type="entry name" value="BETA-LACTAMASE-RELATED"/>
    <property type="match status" value="1"/>
</dbReference>
<dbReference type="EMBL" id="CP116805">
    <property type="protein sequence ID" value="WCL52915.1"/>
    <property type="molecule type" value="Genomic_DNA"/>
</dbReference>
<reference evidence="3" key="1">
    <citation type="submission" date="2023-01" db="EMBL/GenBank/DDBJ databases">
        <title>The genome sequence of Kordiimonadaceae bacterium 6D33.</title>
        <authorList>
            <person name="Liu Y."/>
        </authorList>
    </citation>
    <scope>NUCLEOTIDE SEQUENCE</scope>
    <source>
        <strain evidence="3">6D33</strain>
    </source>
</reference>
<dbReference type="Pfam" id="PF00144">
    <property type="entry name" value="Beta-lactamase"/>
    <property type="match status" value="1"/>
</dbReference>
<dbReference type="SUPFAM" id="SSF56601">
    <property type="entry name" value="beta-lactamase/transpeptidase-like"/>
    <property type="match status" value="1"/>
</dbReference>
<sequence length="418" mass="44377">MKRFLLGSVKTLAALALWCVAVFFAFSEGWLRSPVTGSPEPSAFLDASKGMVAEANPGSFAMILIEDGEIAGSQYVSRGAEVGPESRFQVASLSKWVTAWGVMKLVQDGRIDLDAPVSTYLTRWQLPDGPFDENGVTVRRLLSHTAGLGDGLGYQGFGDGEAVQTLEESLTRAADASPNAEGSTAVTAPPGEAWKYSGGGYTLLQLVIEEVTGQSFAAYMQQAVFAPLGMVDTSFDHDEASRGALAGNYALDGSAEPFRRYTAMAAAALFTSAGDMARFAMAQAPGAVNPVLDDAHRTSMRQPHGRSLGADIWGLGAMLYAPNGNGDFIVGHDGNNEPAINTAVRLDPATGDGIVVLETGAPILATRVAGEWIFWKTGNIDFLLFSMMIGTMLNWIMAGSVIIVIIALVRAWRGRRRG</sequence>
<keyword evidence="3" id="KW-0378">Hydrolase</keyword>
<dbReference type="RefSeq" id="WP_289502416.1">
    <property type="nucleotide sequence ID" value="NZ_CP116805.1"/>
</dbReference>
<evidence type="ECO:0000313" key="4">
    <source>
        <dbReference type="Proteomes" id="UP001217500"/>
    </source>
</evidence>
<keyword evidence="4" id="KW-1185">Reference proteome</keyword>
<dbReference type="InterPro" id="IPR050789">
    <property type="entry name" value="Diverse_Enzym_Activities"/>
</dbReference>
<dbReference type="InterPro" id="IPR012338">
    <property type="entry name" value="Beta-lactam/transpept-like"/>
</dbReference>
<dbReference type="KEGG" id="gso:PH603_10230"/>
<keyword evidence="1" id="KW-0812">Transmembrane</keyword>
<evidence type="ECO:0000259" key="2">
    <source>
        <dbReference type="Pfam" id="PF00144"/>
    </source>
</evidence>
<dbReference type="AlphaFoldDB" id="A0AAE9XQ77"/>
<dbReference type="Proteomes" id="UP001217500">
    <property type="component" value="Chromosome"/>
</dbReference>
<name>A0AAE9XQ77_9PROT</name>
<feature type="transmembrane region" description="Helical" evidence="1">
    <location>
        <begin position="382"/>
        <end position="409"/>
    </location>
</feature>
<organism evidence="3 4">
    <name type="scientific">Gimibacter soli</name>
    <dbReference type="NCBI Taxonomy" id="3024400"/>
    <lineage>
        <taxon>Bacteria</taxon>
        <taxon>Pseudomonadati</taxon>
        <taxon>Pseudomonadota</taxon>
        <taxon>Alphaproteobacteria</taxon>
        <taxon>Kordiimonadales</taxon>
        <taxon>Temperatibacteraceae</taxon>
        <taxon>Gimibacter</taxon>
    </lineage>
</organism>
<protein>
    <submittedName>
        <fullName evidence="3">Serine hydrolase</fullName>
    </submittedName>
</protein>
<feature type="domain" description="Beta-lactamase-related" evidence="2">
    <location>
        <begin position="60"/>
        <end position="362"/>
    </location>
</feature>
<keyword evidence="1" id="KW-1133">Transmembrane helix</keyword>
<gene>
    <name evidence="3" type="ORF">PH603_10230</name>
</gene>
<dbReference type="PANTHER" id="PTHR43283:SF18">
    <property type="match status" value="1"/>
</dbReference>
<dbReference type="GO" id="GO:0016787">
    <property type="term" value="F:hydrolase activity"/>
    <property type="evidence" value="ECO:0007669"/>
    <property type="project" value="UniProtKB-KW"/>
</dbReference>
<dbReference type="Gene3D" id="3.40.710.10">
    <property type="entry name" value="DD-peptidase/beta-lactamase superfamily"/>
    <property type="match status" value="1"/>
</dbReference>
<evidence type="ECO:0000313" key="3">
    <source>
        <dbReference type="EMBL" id="WCL52915.1"/>
    </source>
</evidence>
<accession>A0AAE9XQ77</accession>
<evidence type="ECO:0000256" key="1">
    <source>
        <dbReference type="SAM" id="Phobius"/>
    </source>
</evidence>
<dbReference type="InterPro" id="IPR001466">
    <property type="entry name" value="Beta-lactam-related"/>
</dbReference>
<keyword evidence="1" id="KW-0472">Membrane</keyword>
<proteinExistence type="predicted"/>